<dbReference type="PANTHER" id="PTHR43498">
    <property type="entry name" value="FERREDOXIN:COB-COM HETERODISULFIDE REDUCTASE SUBUNIT A"/>
    <property type="match status" value="1"/>
</dbReference>
<evidence type="ECO:0000256" key="5">
    <source>
        <dbReference type="ARBA" id="ARBA00023014"/>
    </source>
</evidence>
<dbReference type="GO" id="GO:0016491">
    <property type="term" value="F:oxidoreductase activity"/>
    <property type="evidence" value="ECO:0007669"/>
    <property type="project" value="UniProtKB-KW"/>
</dbReference>
<dbReference type="EMBL" id="JAPZBU010000006">
    <property type="protein sequence ID" value="KAJ5397873.1"/>
    <property type="molecule type" value="Genomic_DNA"/>
</dbReference>
<dbReference type="Proteomes" id="UP001147747">
    <property type="component" value="Unassembled WGS sequence"/>
</dbReference>
<evidence type="ECO:0000256" key="2">
    <source>
        <dbReference type="ARBA" id="ARBA00022723"/>
    </source>
</evidence>
<dbReference type="GO" id="GO:0051539">
    <property type="term" value="F:4 iron, 4 sulfur cluster binding"/>
    <property type="evidence" value="ECO:0007669"/>
    <property type="project" value="UniProtKB-KW"/>
</dbReference>
<keyword evidence="4" id="KW-0408">Iron</keyword>
<dbReference type="InterPro" id="IPR039650">
    <property type="entry name" value="HdrA-like"/>
</dbReference>
<evidence type="ECO:0000313" key="7">
    <source>
        <dbReference type="Proteomes" id="UP001147747"/>
    </source>
</evidence>
<sequence>MGTEIYEIAVYGSTSGAVASAIQAARLGRKTVLISPHEHIGGIQVEGLGSTDIDNQIEFKNSPSVGGLALELHRRLSKQYGRLERLEEVLQKGEKVPEVWKFESHILEQVILSWLAEFPSLSVFKGSLRSDSSAVEKSGNTVTALRLTNGKTIRSKYFIEASYEGDFFVAAGISTALGRESSAQYDESLAGVRDDTRYTQFEVPVDPYVVPGDPSSRLLYGISPEPFEGYERSHYDLHRRYLKAGGKMYTPRIKGIPNRKTDLIGSEAVLCTDLLGMNDGWPTADAEDRQKILDETATFTQGLIWFFANEKLSLPIFAANGLDLATALTNSQTTTISLDSFTFAMHGEWCPTMLLQNTPLPSMMEKSTIYAPSQLHTGLQIHIAHVEWSEIVSHIMKASYSRTSTSGGPLVSLIGPCSSRVGYGAVRIEHQFYELGQACANACDIALNDVGTQGSVQDVPYSVLRERLLDQEAVLDVSLVGKPDFSLL</sequence>
<dbReference type="GeneID" id="81369603"/>
<keyword evidence="1" id="KW-0004">4Fe-4S</keyword>
<proteinExistence type="predicted"/>
<comment type="caution">
    <text evidence="6">The sequence shown here is derived from an EMBL/GenBank/DDBJ whole genome shotgun (WGS) entry which is preliminary data.</text>
</comment>
<keyword evidence="7" id="KW-1185">Reference proteome</keyword>
<dbReference type="AlphaFoldDB" id="A0A9W9W3K8"/>
<dbReference type="InterPro" id="IPR036188">
    <property type="entry name" value="FAD/NAD-bd_sf"/>
</dbReference>
<dbReference type="PANTHER" id="PTHR43498:SF1">
    <property type="entry name" value="COB--COM HETERODISULFIDE REDUCTASE IRON-SULFUR SUBUNIT A"/>
    <property type="match status" value="1"/>
</dbReference>
<organism evidence="6 7">
    <name type="scientific">Penicillium cosmopolitanum</name>
    <dbReference type="NCBI Taxonomy" id="1131564"/>
    <lineage>
        <taxon>Eukaryota</taxon>
        <taxon>Fungi</taxon>
        <taxon>Dikarya</taxon>
        <taxon>Ascomycota</taxon>
        <taxon>Pezizomycotina</taxon>
        <taxon>Eurotiomycetes</taxon>
        <taxon>Eurotiomycetidae</taxon>
        <taxon>Eurotiales</taxon>
        <taxon>Aspergillaceae</taxon>
        <taxon>Penicillium</taxon>
    </lineage>
</organism>
<dbReference type="OrthoDB" id="10264636at2759"/>
<evidence type="ECO:0000256" key="1">
    <source>
        <dbReference type="ARBA" id="ARBA00022485"/>
    </source>
</evidence>
<reference evidence="6" key="2">
    <citation type="journal article" date="2023" name="IMA Fungus">
        <title>Comparative genomic study of the Penicillium genus elucidates a diverse pangenome and 15 lateral gene transfer events.</title>
        <authorList>
            <person name="Petersen C."/>
            <person name="Sorensen T."/>
            <person name="Nielsen M.R."/>
            <person name="Sondergaard T.E."/>
            <person name="Sorensen J.L."/>
            <person name="Fitzpatrick D.A."/>
            <person name="Frisvad J.C."/>
            <person name="Nielsen K.L."/>
        </authorList>
    </citation>
    <scope>NUCLEOTIDE SEQUENCE</scope>
    <source>
        <strain evidence="6">IBT 29677</strain>
    </source>
</reference>
<name>A0A9W9W3K8_9EURO</name>
<reference evidence="6" key="1">
    <citation type="submission" date="2022-12" db="EMBL/GenBank/DDBJ databases">
        <authorList>
            <person name="Petersen C."/>
        </authorList>
    </citation>
    <scope>NUCLEOTIDE SEQUENCE</scope>
    <source>
        <strain evidence="6">IBT 29677</strain>
    </source>
</reference>
<dbReference type="SUPFAM" id="SSF51905">
    <property type="entry name" value="FAD/NAD(P)-binding domain"/>
    <property type="match status" value="1"/>
</dbReference>
<evidence type="ECO:0000313" key="6">
    <source>
        <dbReference type="EMBL" id="KAJ5397873.1"/>
    </source>
</evidence>
<keyword evidence="5" id="KW-0411">Iron-sulfur</keyword>
<protein>
    <submittedName>
        <fullName evidence="6">Uncharacterized protein</fullName>
    </submittedName>
</protein>
<evidence type="ECO:0000256" key="3">
    <source>
        <dbReference type="ARBA" id="ARBA00023002"/>
    </source>
</evidence>
<dbReference type="RefSeq" id="XP_056489925.1">
    <property type="nucleotide sequence ID" value="XM_056630623.1"/>
</dbReference>
<evidence type="ECO:0000256" key="4">
    <source>
        <dbReference type="ARBA" id="ARBA00023004"/>
    </source>
</evidence>
<keyword evidence="3" id="KW-0560">Oxidoreductase</keyword>
<dbReference type="Pfam" id="PF12831">
    <property type="entry name" value="FAD_oxidored"/>
    <property type="match status" value="1"/>
</dbReference>
<accession>A0A9W9W3K8</accession>
<keyword evidence="2" id="KW-0479">Metal-binding</keyword>
<gene>
    <name evidence="6" type="ORF">N7509_005986</name>
</gene>
<dbReference type="GO" id="GO:0046872">
    <property type="term" value="F:metal ion binding"/>
    <property type="evidence" value="ECO:0007669"/>
    <property type="project" value="UniProtKB-KW"/>
</dbReference>